<feature type="domain" description="AAA+ ATPase" evidence="15">
    <location>
        <begin position="392"/>
        <end position="531"/>
    </location>
</feature>
<keyword evidence="10" id="KW-0505">Motor protein</keyword>
<dbReference type="InterPro" id="IPR035699">
    <property type="entry name" value="AAA_6"/>
</dbReference>
<evidence type="ECO:0000256" key="1">
    <source>
        <dbReference type="ARBA" id="ARBA00004430"/>
    </source>
</evidence>
<dbReference type="Gene3D" id="1.20.920.20">
    <property type="match status" value="2"/>
</dbReference>
<evidence type="ECO:0000256" key="8">
    <source>
        <dbReference type="ARBA" id="ARBA00023054"/>
    </source>
</evidence>
<dbReference type="InterPro" id="IPR042219">
    <property type="entry name" value="AAA_lid_11_sf"/>
</dbReference>
<dbReference type="Proteomes" id="UP000007875">
    <property type="component" value="Unassembled WGS sequence"/>
</dbReference>
<dbReference type="FunFam" id="1.10.8.720:FF:000001">
    <property type="entry name" value="dynein heavy chain 7, axonemal"/>
    <property type="match status" value="1"/>
</dbReference>
<dbReference type="Pfam" id="PF12774">
    <property type="entry name" value="AAA_6"/>
    <property type="match status" value="1"/>
</dbReference>
<dbReference type="Pfam" id="PF12777">
    <property type="entry name" value="MT"/>
    <property type="match status" value="1"/>
</dbReference>
<feature type="transmembrane region" description="Helical" evidence="14">
    <location>
        <begin position="828"/>
        <end position="855"/>
    </location>
</feature>
<dbReference type="InterPro" id="IPR042228">
    <property type="entry name" value="Dynein_linker_3"/>
</dbReference>
<evidence type="ECO:0000256" key="13">
    <source>
        <dbReference type="SAM" id="Coils"/>
    </source>
</evidence>
<sequence length="2869" mass="328785">KVEDFKENIPLIQSICNPGLRDRHWDKLSEVVGFPIKPDEDSTLSKYLDMNLDAYLTQFESISESASKEYSLEKAMEKMVSEWSEMEFNMIPYRETGTMILSSVDDIQMLLDDHIVKTQTMRGSPFIKPFEEEIKDWEEKLLLVQEILDEWLKVQATWLYLEPIFSSPDIMAQMPEEGRRFTTVDKTWRDIMKQAIVDHHVLVVVEIEKMLEKLKKSNELLELILKGLNEYLEKKRLYFPRFFFLSNDELLEILSETKDPTRVQPHLKKCFEGIANLEFTDSSEGEVVKLVDQISTAKARGQVEKWLLELEADMVTSLRKVIGDSLEAFKVEARSEWVKKWPGQAVLCVTQKYWTDNVQKALNTGPQAMEDYLALSTEQISEIVTLFGALNLFLGGAPEGPAGTGKTETTKDLAKAIAKQCVVFNCSDGLDYIALGKFFKGLASCGAWSCFDEFNRIDLEVLSVVAQQILTIQSGIRSGQDTLLFEGTEIKLDVTCAVFITMNPGYAGRSELPDNLKALFRPVAMMVPDYAMISEIMLYSCGFVNARPLSVKIVATYRLCSEQLSSQHHYDYGMRAVKSVLTAAANLKLAYPDENEDILMLRSIIDVNLPKFLAHDLPLFNGITSDLFPGIKLPKPDYSHLLEAIKNQCDKLNLQMTDFFTQKILQIYEMLIVRHGFMIVGESFGGKTSAYRILAGALTEIHEKVQITVLNPKAVTMGQLYGSFDPISHEWSDGVLAVSYRHKFFLSQTPDRKWLIFDGPVDAIWIENMNTVLDDNKKLCLMSGEIIQMSPPMSLMFEPMDLEVASPATVSRCGMIYMEPHMLGWRPLLISWLSCFWSLLKFLVFIQISGLYLSFWSFFKFLVFIQVFRIYLSFWFLFKFLVFIQISGLFLKFRSLFEFLVFVKISGLCLSFWSLFKFLVFIQVFGLYLSFWSLLKFLVFIKISGLYSSFWSLFKILVFIKIYGLYLSFFVFDQVSGLYSSCWWEKWTESIKDAAPLAKDEMFNEITIPTQDTVRYTYLINLLVTHQVPVLLVGPTGTGKSVYINNFLANQLDKDSYKPMNINFSAQTTAKQTQNIIMSKLDKRRKGVFGPPLGKKTVVFVDDINMPQREVYGAQPPIELLRQWLDHWNWYDLTDCTMIKLVDIQVLAAMGPPGGGRNPITPRFLRHFNTITINVFDNDAMSTIFTRIMNWHFSIRNAFDSSFMSLVPQIVKGTSEIYQSAAQNLLPTPAKSHYLFNLRDFSRIVGGICLSTPLSAPEPNSIKRLWFHEVLRVYYDRLVDDTDKKWLFDHLKEVVSDHFSANFHELFKHLDFNNDAEVRFLMKQKITDYLLNKLYVEVENIDKLREVVEGHLDEFNNMSKKPMNLVIFRFAIEHVSRISRILKQPRSHALLVGVGGSGRQSLTRLASHMADYELFQVEISKGYTSVEWREDLKVILRKSTEGEQHGAFLFTDVQIKEESFLEDINNLLNTGEVPNLFATDEKQEIIEKMRQIDRQRDKSKQTDGTPVALFQLFIDRCRDQLHIILAMSPIGDAFRTRLRKFPSLVNCCTIDWFQSWPEDALTAVASRFLEDVEMSDEHRIGCIEMCKRFHTSTRTLSERFMNELQRHNYVTPTSYLELINTFKSLLGKKRTEVHKLKRRYEVGLEKLNSAASQVHFLINYKSNVFRLFFVVKADEAVANEQASVAKGIKDECDADLAEAIPILEAAVGLCKWVRAMDSYDRVAKVVAPKKIKLKELKVAMDSLRKKQAALKEVQDKLQILQDKLEFNKQKKADLENQVDLCSKKLNRATQLIESLGGEKDRWGETAHALGITFNNLTGDVLIASGIVAYLGTFTSKFREDQTAEWLKNCRADGIPCTDNVTLHMVLGEPVKIRQWNISGLPTDSFSVENGIIISNARRWPLMIDPQGQANKWIKNMERANNLHVIKLSDSDFVRTLENCIQFGTPVLLENIGEELDPLLEPLLLKQTFKQAGAICIRLGDSTIEYSHDFRFYITTKLRNPHYLPETSVKVTLLNFMITMEGLQDQLLGIVVARERPELEEEKNALILQSAENKKQLKEIEDKILEVLSTSEGNILEDETAIKISEKQAIAEETEQKIDTARMGYKPISIHSAILFFCITDLANIDPMYQYSLTWYVNLFVNAIDNAEKSDILEKRLEHLRNYMTYSLYCNICRSLFEKDKLLFSILLCVNLLRHEGIVDDNDWRFLLTGGVGLDNPHSNPATWLPTKSWDELCRLDNLNHFQGIRKKFPAYKEQWKVIYDSSDPHNKIPPGDWSELVEFHRMMLLRCLRPDKMVPAMQNFITNNLGRKFIEPPPFDLPKTFADSNSTSPLIFVLSPGADPMASLLKFADDQVGFGGPKMTSLSLGQGQGPIAMRMIDKAIKEGTWVVLQNCHLATSWMSTLEKICEETLNPDKIHPDFRLWLTSYPSNNFPVAVLQNGVKMTNEPPKGLKSNILRSYLSDPISDPEFFSSCKQPVAFKRLLFGLCFFHALVQRRQFGPLGWNIPYEFNETDLRISVRQLHMFLNQYEFVPISALKYLAGECNYGGRVTDDWDRRTLNSILARGYSSNVVDNETWFFTKAKLYSRPPEGDWESYLDFCKNLPLLAEPQVFAMHANADITKDQNATQELFNSILLTLSRTSGGGGDSNDTLVFNVAGDILGKLPPNFDTEAALRRYPTAYKQSMNTVLVQEMVRFNVLTTTIRNSLVNVQKAIKGLVVMSADLEEVLNSVLQGKIPQMWMKKSYPSLKPLGGYTNDFLERLHFLEHWYQNGPPPQFWVSGFFFTQAFLTGVQQNFARKYTIPIDLLGFDYINTKLHSDDGMWSLNLDFCAYIYGLYVEGARWDRKAKLLAESIPKVLHDPMPKILLVPTKK</sequence>
<dbReference type="InterPro" id="IPR042222">
    <property type="entry name" value="Dynein_2_N"/>
</dbReference>
<feature type="domain" description="AAA+ ATPase" evidence="15">
    <location>
        <begin position="1026"/>
        <end position="1174"/>
    </location>
</feature>
<dbReference type="InterPro" id="IPR027417">
    <property type="entry name" value="P-loop_NTPase"/>
</dbReference>
<dbReference type="Gene3D" id="3.40.50.300">
    <property type="entry name" value="P-loop containing nucleotide triphosphate hydrolases"/>
    <property type="match status" value="5"/>
</dbReference>
<dbReference type="Gene3D" id="3.20.180.20">
    <property type="entry name" value="Dynein heavy chain, N-terminal domain 2"/>
    <property type="match status" value="1"/>
</dbReference>
<dbReference type="Pfam" id="PF08393">
    <property type="entry name" value="DHC_N2"/>
    <property type="match status" value="1"/>
</dbReference>
<dbReference type="Gene3D" id="1.20.58.1120">
    <property type="match status" value="1"/>
</dbReference>
<evidence type="ECO:0000256" key="11">
    <source>
        <dbReference type="ARBA" id="ARBA00023212"/>
    </source>
</evidence>
<dbReference type="InterPro" id="IPR041658">
    <property type="entry name" value="AAA_lid_11"/>
</dbReference>
<dbReference type="FunFam" id="1.20.920.30:FF:000002">
    <property type="entry name" value="Dynein axonemal heavy chain 3"/>
    <property type="match status" value="1"/>
</dbReference>
<dbReference type="InterPro" id="IPR024743">
    <property type="entry name" value="Dynein_HC_stalk"/>
</dbReference>
<dbReference type="GO" id="GO:0051959">
    <property type="term" value="F:dynein light intermediate chain binding"/>
    <property type="evidence" value="ECO:0007669"/>
    <property type="project" value="InterPro"/>
</dbReference>
<dbReference type="InterPro" id="IPR026983">
    <property type="entry name" value="DHC"/>
</dbReference>
<dbReference type="FunFam" id="1.20.140.100:FF:000004">
    <property type="entry name" value="Dynein axonemal heavy chain 6"/>
    <property type="match status" value="1"/>
</dbReference>
<keyword evidence="14" id="KW-1133">Transmembrane helix</keyword>
<comment type="subcellular location">
    <subcellularLocation>
        <location evidence="1">Cytoplasm</location>
        <location evidence="1">Cytoskeleton</location>
        <location evidence="1">Cilium axoneme</location>
    </subcellularLocation>
</comment>
<dbReference type="FunFam" id="3.40.50.300:FF:000063">
    <property type="entry name" value="dynein heavy chain 6, axonemal"/>
    <property type="match status" value="1"/>
</dbReference>
<dbReference type="GO" id="GO:0005524">
    <property type="term" value="F:ATP binding"/>
    <property type="evidence" value="ECO:0007669"/>
    <property type="project" value="UniProtKB-KW"/>
</dbReference>
<dbReference type="Pfam" id="PF03028">
    <property type="entry name" value="Dynein_heavy"/>
    <property type="match status" value="1"/>
</dbReference>
<dbReference type="GO" id="GO:0005874">
    <property type="term" value="C:microtubule"/>
    <property type="evidence" value="ECO:0007669"/>
    <property type="project" value="UniProtKB-KW"/>
</dbReference>
<dbReference type="PANTHER" id="PTHR22878:SF66">
    <property type="entry name" value="DYNEIN AXONEMAL HEAVY CHAIN 7"/>
    <property type="match status" value="1"/>
</dbReference>
<keyword evidence="11" id="KW-0206">Cytoskeleton</keyword>
<proteinExistence type="inferred from homology"/>
<evidence type="ECO:0000256" key="14">
    <source>
        <dbReference type="SAM" id="Phobius"/>
    </source>
</evidence>
<dbReference type="Gene3D" id="1.10.8.710">
    <property type="match status" value="1"/>
</dbReference>
<evidence type="ECO:0000256" key="7">
    <source>
        <dbReference type="ARBA" id="ARBA00023017"/>
    </source>
</evidence>
<keyword evidence="6" id="KW-0067">ATP-binding</keyword>
<keyword evidence="14" id="KW-0472">Membrane</keyword>
<reference evidence="17" key="1">
    <citation type="submission" date="2003-08" db="EMBL/GenBank/DDBJ databases">
        <authorList>
            <person name="Birren B."/>
            <person name="Nusbaum C."/>
            <person name="Abebe A."/>
            <person name="Abouelleil A."/>
            <person name="Adekoya E."/>
            <person name="Ait-zahra M."/>
            <person name="Allen N."/>
            <person name="Allen T."/>
            <person name="An P."/>
            <person name="Anderson M."/>
            <person name="Anderson S."/>
            <person name="Arachchi H."/>
            <person name="Armbruster J."/>
            <person name="Bachantsang P."/>
            <person name="Baldwin J."/>
            <person name="Barry A."/>
            <person name="Bayul T."/>
            <person name="Blitshsteyn B."/>
            <person name="Bloom T."/>
            <person name="Blye J."/>
            <person name="Boguslavskiy L."/>
            <person name="Borowsky M."/>
            <person name="Boukhgalter B."/>
            <person name="Brunache A."/>
            <person name="Butler J."/>
            <person name="Calixte N."/>
            <person name="Calvo S."/>
            <person name="Camarata J."/>
            <person name="Campo K."/>
            <person name="Chang J."/>
            <person name="Cheshatsang Y."/>
            <person name="Citroen M."/>
            <person name="Collymore A."/>
            <person name="Considine T."/>
            <person name="Cook A."/>
            <person name="Cooke P."/>
            <person name="Corum B."/>
            <person name="Cuomo C."/>
            <person name="David R."/>
            <person name="Dawoe T."/>
            <person name="Degray S."/>
            <person name="Dodge S."/>
            <person name="Dooley K."/>
            <person name="Dorje P."/>
            <person name="Dorjee K."/>
            <person name="Dorris L."/>
            <person name="Duffey N."/>
            <person name="Dupes A."/>
            <person name="Elkins T."/>
            <person name="Engels R."/>
            <person name="Erickson J."/>
            <person name="Farina A."/>
            <person name="Faro S."/>
            <person name="Ferreira P."/>
            <person name="Fischer H."/>
            <person name="Fitzgerald M."/>
            <person name="Foley K."/>
            <person name="Gage D."/>
            <person name="Galagan J."/>
            <person name="Gearin G."/>
            <person name="Gnerre S."/>
            <person name="Gnirke A."/>
            <person name="Goyette A."/>
            <person name="Graham J."/>
            <person name="Grandbois E."/>
            <person name="Gyaltsen K."/>
            <person name="Hafez N."/>
            <person name="Hagopian D."/>
            <person name="Hagos B."/>
            <person name="Hall J."/>
            <person name="Hatcher B."/>
            <person name="Heller A."/>
            <person name="Higgins H."/>
            <person name="Honan T."/>
            <person name="Horn A."/>
            <person name="Houde N."/>
            <person name="Hughes L."/>
            <person name="Hulme W."/>
            <person name="Husby E."/>
            <person name="Iliev I."/>
            <person name="Jaffe D."/>
            <person name="Jones C."/>
            <person name="Kamal M."/>
            <person name="Kamat A."/>
            <person name="Kamvysselis M."/>
            <person name="Karlsson E."/>
            <person name="Kells C."/>
            <person name="Kieu A."/>
            <person name="Kisner P."/>
            <person name="Kodira C."/>
            <person name="Kulbokas E."/>
            <person name="Labutti K."/>
            <person name="Lama D."/>
            <person name="Landers T."/>
            <person name="Leger J."/>
            <person name="Levine S."/>
            <person name="Lewis D."/>
            <person name="Lewis T."/>
            <person name="Lindblad-toh K."/>
            <person name="Liu X."/>
            <person name="Lokyitsang T."/>
            <person name="Lokyitsang Y."/>
            <person name="Lucien O."/>
            <person name="Lui A."/>
            <person name="Ma L.J."/>
            <person name="Mabbitt R."/>
            <person name="Macdonald J."/>
            <person name="Maclean C."/>
            <person name="Major J."/>
            <person name="Manning J."/>
            <person name="Marabella R."/>
            <person name="Maru K."/>
            <person name="Matthews C."/>
            <person name="Mauceli E."/>
            <person name="Mccarthy M."/>
            <person name="Mcdonough S."/>
            <person name="Mcghee T."/>
            <person name="Meldrim J."/>
            <person name="Meneus L."/>
            <person name="Mesirov J."/>
            <person name="Mihalev A."/>
            <person name="Mihova T."/>
            <person name="Mikkelsen T."/>
            <person name="Mlenga V."/>
            <person name="Moru K."/>
            <person name="Mozes J."/>
            <person name="Mulrain L."/>
            <person name="Munson G."/>
            <person name="Naylor J."/>
            <person name="Newes C."/>
            <person name="Nguyen C."/>
            <person name="Nguyen N."/>
            <person name="Nguyen T."/>
            <person name="Nicol R."/>
            <person name="Nielsen C."/>
            <person name="Nizzari M."/>
            <person name="Norbu C."/>
            <person name="Norbu N."/>
            <person name="O'donnell P."/>
            <person name="Okoawo O."/>
            <person name="O'leary S."/>
            <person name="Omotosho B."/>
            <person name="O'neill K."/>
            <person name="Osman S."/>
            <person name="Parker S."/>
            <person name="Perrin D."/>
            <person name="Phunkhang P."/>
            <person name="Piqani B."/>
            <person name="Purcell S."/>
            <person name="Rachupka T."/>
            <person name="Ramasamy U."/>
            <person name="Rameau R."/>
            <person name="Ray V."/>
            <person name="Raymond C."/>
            <person name="Retta R."/>
            <person name="Richardson S."/>
            <person name="Rise C."/>
            <person name="Rodriguez J."/>
            <person name="Rogers J."/>
            <person name="Rogov P."/>
            <person name="Rutman M."/>
            <person name="Schupbach R."/>
            <person name="Seaman C."/>
            <person name="Settipalli S."/>
            <person name="Sharpe T."/>
            <person name="Sheridan J."/>
            <person name="Sherpa N."/>
            <person name="Shi J."/>
            <person name="Smirnov S."/>
            <person name="Smith C."/>
            <person name="Sougnez C."/>
            <person name="Spencer B."/>
            <person name="Stalker J."/>
            <person name="Stange-thomann N."/>
            <person name="Stavropoulos S."/>
            <person name="Stetson K."/>
            <person name="Stone C."/>
            <person name="Stone S."/>
            <person name="Stubbs M."/>
            <person name="Talamas J."/>
            <person name="Tchuinga P."/>
            <person name="Tenzing P."/>
            <person name="Tesfaye S."/>
            <person name="Theodore J."/>
            <person name="Thoulutsang Y."/>
            <person name="Topham K."/>
            <person name="Towey S."/>
            <person name="Tsamla T."/>
            <person name="Tsomo N."/>
            <person name="Vallee D."/>
            <person name="Vassiliev H."/>
            <person name="Venkataraman V."/>
            <person name="Vinson J."/>
            <person name="Vo A."/>
            <person name="Wade C."/>
            <person name="Wang S."/>
            <person name="Wangchuk T."/>
            <person name="Wangdi T."/>
            <person name="Whittaker C."/>
            <person name="Wilkinson J."/>
            <person name="Wu Y."/>
            <person name="Wyman D."/>
            <person name="Yadav S."/>
            <person name="Yang S."/>
            <person name="Yang X."/>
            <person name="Yeager S."/>
            <person name="Yee E."/>
            <person name="Young G."/>
            <person name="Zainoun J."/>
            <person name="Zembeck L."/>
            <person name="Zimmer A."/>
            <person name="Zody M."/>
            <person name="Lander E."/>
        </authorList>
    </citation>
    <scope>NUCLEOTIDE SEQUENCE [LARGE SCALE GENOMIC DNA]</scope>
</reference>
<keyword evidence="17" id="KW-1185">Reference proteome</keyword>
<organism evidence="16 17">
    <name type="scientific">Ciona savignyi</name>
    <name type="common">Pacific transparent sea squirt</name>
    <dbReference type="NCBI Taxonomy" id="51511"/>
    <lineage>
        <taxon>Eukaryota</taxon>
        <taxon>Metazoa</taxon>
        <taxon>Chordata</taxon>
        <taxon>Tunicata</taxon>
        <taxon>Ascidiacea</taxon>
        <taxon>Phlebobranchia</taxon>
        <taxon>Cionidae</taxon>
        <taxon>Ciona</taxon>
    </lineage>
</organism>
<evidence type="ECO:0000256" key="3">
    <source>
        <dbReference type="ARBA" id="ARBA00022490"/>
    </source>
</evidence>
<feature type="transmembrane region" description="Helical" evidence="14">
    <location>
        <begin position="921"/>
        <end position="941"/>
    </location>
</feature>
<keyword evidence="14" id="KW-0812">Transmembrane</keyword>
<keyword evidence="5" id="KW-0547">Nucleotide-binding</keyword>
<dbReference type="InterPro" id="IPR013602">
    <property type="entry name" value="Dynein_heavy_linker"/>
</dbReference>
<dbReference type="Pfam" id="PF18198">
    <property type="entry name" value="AAA_lid_11"/>
    <property type="match status" value="1"/>
</dbReference>
<evidence type="ECO:0000256" key="4">
    <source>
        <dbReference type="ARBA" id="ARBA00022701"/>
    </source>
</evidence>
<evidence type="ECO:0000256" key="9">
    <source>
        <dbReference type="ARBA" id="ARBA00023069"/>
    </source>
</evidence>
<dbReference type="Pfam" id="PF12781">
    <property type="entry name" value="AAA_9"/>
    <property type="match status" value="1"/>
</dbReference>
<dbReference type="Gene3D" id="1.10.8.720">
    <property type="entry name" value="Region D6 of dynein motor"/>
    <property type="match status" value="1"/>
</dbReference>
<reference evidence="16" key="2">
    <citation type="submission" date="2025-08" db="UniProtKB">
        <authorList>
            <consortium name="Ensembl"/>
        </authorList>
    </citation>
    <scope>IDENTIFICATION</scope>
</reference>
<dbReference type="InterPro" id="IPR043160">
    <property type="entry name" value="Dynein_C_barrel"/>
</dbReference>
<dbReference type="InterPro" id="IPR043157">
    <property type="entry name" value="Dynein_AAA1S"/>
</dbReference>
<keyword evidence="12" id="KW-0966">Cell projection</keyword>
<dbReference type="Pfam" id="PF12775">
    <property type="entry name" value="AAA_7"/>
    <property type="match status" value="1"/>
</dbReference>
<dbReference type="Pfam" id="PF17857">
    <property type="entry name" value="AAA_lid_1"/>
    <property type="match status" value="1"/>
</dbReference>
<dbReference type="FunFam" id="3.20.180.20:FF:000003">
    <property type="entry name" value="Dynein heavy chain 12, axonemal"/>
    <property type="match status" value="1"/>
</dbReference>
<dbReference type="Gene3D" id="1.20.1270.280">
    <property type="match status" value="1"/>
</dbReference>
<name>H2Y7L5_CIOSA</name>
<dbReference type="GO" id="GO:0005858">
    <property type="term" value="C:axonemal dynein complex"/>
    <property type="evidence" value="ECO:0007669"/>
    <property type="project" value="UniProtKB-ARBA"/>
</dbReference>
<dbReference type="FunFam" id="3.40.50.300:FF:000223">
    <property type="entry name" value="Dynein heavy chain 3, axonemal"/>
    <property type="match status" value="1"/>
</dbReference>
<keyword evidence="7" id="KW-0243">Dynein</keyword>
<keyword evidence="8 13" id="KW-0175">Coiled coil</keyword>
<dbReference type="SMART" id="SM00382">
    <property type="entry name" value="AAA"/>
    <property type="match status" value="2"/>
</dbReference>
<dbReference type="Gene3D" id="1.20.140.100">
    <property type="entry name" value="Dynein heavy chain, N-terminal domain 2"/>
    <property type="match status" value="1"/>
</dbReference>
<reference evidence="16" key="3">
    <citation type="submission" date="2025-09" db="UniProtKB">
        <authorList>
            <consortium name="Ensembl"/>
        </authorList>
    </citation>
    <scope>IDENTIFICATION</scope>
</reference>
<accession>H2Y7L5</accession>
<dbReference type="GO" id="GO:0008569">
    <property type="term" value="F:minus-end-directed microtubule motor activity"/>
    <property type="evidence" value="ECO:0007669"/>
    <property type="project" value="InterPro"/>
</dbReference>
<feature type="coiled-coil region" evidence="13">
    <location>
        <begin position="1733"/>
        <end position="1791"/>
    </location>
</feature>
<feature type="transmembrane region" description="Helical" evidence="14">
    <location>
        <begin position="953"/>
        <end position="972"/>
    </location>
</feature>
<dbReference type="Gene3D" id="1.10.287.2620">
    <property type="match status" value="1"/>
</dbReference>
<dbReference type="InterPro" id="IPR041589">
    <property type="entry name" value="DNAH3_AAA_lid_1"/>
</dbReference>
<evidence type="ECO:0000313" key="17">
    <source>
        <dbReference type="Proteomes" id="UP000007875"/>
    </source>
</evidence>
<dbReference type="FunFam" id="1.10.8.1220:FF:000001">
    <property type="entry name" value="Dynein axonemal heavy chain 5"/>
    <property type="match status" value="1"/>
</dbReference>
<dbReference type="GO" id="GO:0003341">
    <property type="term" value="P:cilium movement"/>
    <property type="evidence" value="ECO:0007669"/>
    <property type="project" value="UniProtKB-ARBA"/>
</dbReference>
<dbReference type="FunFam" id="1.20.1270.280:FF:000001">
    <property type="entry name" value="dynein heavy chain 7, axonemal"/>
    <property type="match status" value="1"/>
</dbReference>
<dbReference type="SUPFAM" id="SSF52540">
    <property type="entry name" value="P-loop containing nucleoside triphosphate hydrolases"/>
    <property type="match status" value="4"/>
</dbReference>
<evidence type="ECO:0000256" key="6">
    <source>
        <dbReference type="ARBA" id="ARBA00022840"/>
    </source>
</evidence>
<keyword evidence="4" id="KW-0493">Microtubule</keyword>
<dbReference type="GO" id="GO:0045505">
    <property type="term" value="F:dynein intermediate chain binding"/>
    <property type="evidence" value="ECO:0007669"/>
    <property type="project" value="InterPro"/>
</dbReference>
<dbReference type="Gene3D" id="6.10.140.1060">
    <property type="match status" value="1"/>
</dbReference>
<evidence type="ECO:0000256" key="12">
    <source>
        <dbReference type="ARBA" id="ARBA00023273"/>
    </source>
</evidence>
<dbReference type="InterPro" id="IPR004273">
    <property type="entry name" value="Dynein_heavy_D6_P-loop"/>
</dbReference>
<evidence type="ECO:0000256" key="2">
    <source>
        <dbReference type="ARBA" id="ARBA00008887"/>
    </source>
</evidence>
<dbReference type="Pfam" id="PF12780">
    <property type="entry name" value="AAA_8"/>
    <property type="match status" value="1"/>
</dbReference>
<dbReference type="Pfam" id="PF18199">
    <property type="entry name" value="Dynein_C"/>
    <property type="match status" value="1"/>
</dbReference>
<dbReference type="Ensembl" id="ENSCSAVT00000001329.1">
    <property type="protein sequence ID" value="ENSCSAVP00000001313.1"/>
    <property type="gene ID" value="ENSCSAVG00000000729.1"/>
</dbReference>
<dbReference type="InterPro" id="IPR024317">
    <property type="entry name" value="Dynein_heavy_chain_D4_dom"/>
</dbReference>
<protein>
    <recommendedName>
        <fullName evidence="15">AAA+ ATPase domain-containing protein</fullName>
    </recommendedName>
</protein>
<dbReference type="PANTHER" id="PTHR22878">
    <property type="entry name" value="DYNEIN HEAVY CHAIN 6, AXONEMAL-LIKE-RELATED"/>
    <property type="match status" value="1"/>
</dbReference>
<dbReference type="InterPro" id="IPR041228">
    <property type="entry name" value="Dynein_C"/>
</dbReference>
<keyword evidence="3" id="KW-0963">Cytoplasm</keyword>
<dbReference type="InterPro" id="IPR035706">
    <property type="entry name" value="AAA_9"/>
</dbReference>
<dbReference type="GeneTree" id="ENSGT00940000155282"/>
<keyword evidence="9" id="KW-0969">Cilium</keyword>
<dbReference type="FunFam" id="3.40.50.300:FF:002141">
    <property type="entry name" value="Dynein heavy chain"/>
    <property type="match status" value="1"/>
</dbReference>
<feature type="transmembrane region" description="Helical" evidence="14">
    <location>
        <begin position="861"/>
        <end position="884"/>
    </location>
</feature>
<evidence type="ECO:0000313" key="16">
    <source>
        <dbReference type="Ensembl" id="ENSCSAVP00000001313.1"/>
    </source>
</evidence>
<dbReference type="Gene3D" id="3.10.490.20">
    <property type="match status" value="1"/>
</dbReference>
<dbReference type="FunFam" id="3.40.50.300:FF:000362">
    <property type="entry name" value="Dynein, axonemal, heavy chain 6"/>
    <property type="match status" value="1"/>
</dbReference>
<dbReference type="FunFam" id="3.40.50.300:FF:001328">
    <property type="entry name" value="Dynein heavy chain 6, axonemal"/>
    <property type="match status" value="1"/>
</dbReference>
<dbReference type="InterPro" id="IPR003593">
    <property type="entry name" value="AAA+_ATPase"/>
</dbReference>
<evidence type="ECO:0000256" key="10">
    <source>
        <dbReference type="ARBA" id="ARBA00023175"/>
    </source>
</evidence>
<evidence type="ECO:0000256" key="5">
    <source>
        <dbReference type="ARBA" id="ARBA00022741"/>
    </source>
</evidence>
<comment type="similarity">
    <text evidence="2">Belongs to the dynein heavy chain family.</text>
</comment>
<dbReference type="Gene3D" id="1.20.920.30">
    <property type="match status" value="1"/>
</dbReference>
<dbReference type="FunFam" id="1.10.8.710:FF:000004">
    <property type="entry name" value="Dynein axonemal heavy chain 6"/>
    <property type="match status" value="1"/>
</dbReference>
<evidence type="ECO:0000259" key="15">
    <source>
        <dbReference type="SMART" id="SM00382"/>
    </source>
</evidence>
<dbReference type="Gene3D" id="1.10.8.1220">
    <property type="match status" value="1"/>
</dbReference>
<dbReference type="FunFam" id="1.10.287.2620:FF:000002">
    <property type="entry name" value="Dynein heavy chain 2, axonemal"/>
    <property type="match status" value="1"/>
</dbReference>